<gene>
    <name evidence="2" type="ORF">B5V51_4864</name>
</gene>
<feature type="compositionally biased region" description="Low complexity" evidence="1">
    <location>
        <begin position="53"/>
        <end position="64"/>
    </location>
</feature>
<dbReference type="AlphaFoldDB" id="A0A2A4JAK2"/>
<evidence type="ECO:0000256" key="1">
    <source>
        <dbReference type="SAM" id="MobiDB-lite"/>
    </source>
</evidence>
<accession>A0A2A4JAK2</accession>
<dbReference type="EMBL" id="NWSH01002255">
    <property type="protein sequence ID" value="PCG68796.1"/>
    <property type="molecule type" value="Genomic_DNA"/>
</dbReference>
<reference evidence="2" key="1">
    <citation type="submission" date="2017-09" db="EMBL/GenBank/DDBJ databases">
        <title>Contemporary evolution of a Lepidopteran species, Heliothis virescens, in response to modern agricultural practices.</title>
        <authorList>
            <person name="Fritz M.L."/>
            <person name="Deyonke A.M."/>
            <person name="Papanicolaou A."/>
            <person name="Micinski S."/>
            <person name="Westbrook J."/>
            <person name="Gould F."/>
        </authorList>
    </citation>
    <scope>NUCLEOTIDE SEQUENCE [LARGE SCALE GENOMIC DNA]</scope>
    <source>
        <strain evidence="2">HvINT-</strain>
        <tissue evidence="2">Whole body</tissue>
    </source>
</reference>
<proteinExistence type="predicted"/>
<protein>
    <submittedName>
        <fullName evidence="2">Uncharacterized protein</fullName>
    </submittedName>
</protein>
<organism evidence="2">
    <name type="scientific">Heliothis virescens</name>
    <name type="common">Tobacco budworm moth</name>
    <dbReference type="NCBI Taxonomy" id="7102"/>
    <lineage>
        <taxon>Eukaryota</taxon>
        <taxon>Metazoa</taxon>
        <taxon>Ecdysozoa</taxon>
        <taxon>Arthropoda</taxon>
        <taxon>Hexapoda</taxon>
        <taxon>Insecta</taxon>
        <taxon>Pterygota</taxon>
        <taxon>Neoptera</taxon>
        <taxon>Endopterygota</taxon>
        <taxon>Lepidoptera</taxon>
        <taxon>Glossata</taxon>
        <taxon>Ditrysia</taxon>
        <taxon>Noctuoidea</taxon>
        <taxon>Noctuidae</taxon>
        <taxon>Heliothinae</taxon>
        <taxon>Heliothis</taxon>
    </lineage>
</organism>
<name>A0A2A4JAK2_HELVI</name>
<sequence>MMVCTGKRVAHNAAALRKKKSFERGVRAAGTKVALRAARGAGARRAGARRVRGPAGARAADAAAMVGPRQPLESAARPGRRGMSSAPARPGRAPRHGAGRARAPSHPLLREERPSTSRRMHPLLLGSAVGLIGQGYGCEGTRRAMRPARVDTGSGAPRAAGTTSALCTRSPRPAPRPPRARAPAPRAARSRDLVPAARTPRYNRFPLLSLETFLNL</sequence>
<feature type="region of interest" description="Disordered" evidence="1">
    <location>
        <begin position="45"/>
        <end position="118"/>
    </location>
</feature>
<comment type="caution">
    <text evidence="2">The sequence shown here is derived from an EMBL/GenBank/DDBJ whole genome shotgun (WGS) entry which is preliminary data.</text>
</comment>
<feature type="region of interest" description="Disordered" evidence="1">
    <location>
        <begin position="147"/>
        <end position="195"/>
    </location>
</feature>
<evidence type="ECO:0000313" key="2">
    <source>
        <dbReference type="EMBL" id="PCG68796.1"/>
    </source>
</evidence>